<keyword evidence="2" id="KW-0472">Membrane</keyword>
<dbReference type="AlphaFoldDB" id="A0A2S0N124"/>
<dbReference type="OrthoDB" id="5294582at2"/>
<feature type="region of interest" description="Disordered" evidence="1">
    <location>
        <begin position="1"/>
        <end position="20"/>
    </location>
</feature>
<sequence length="326" mass="34690">MPAAPADLVTKAERKERGVDAAEPDLAHFIAEVAEWSTEQSGKAAPTPAVPSASAPPATVPPSSVATPAAASAVAAARSVAQEVRTVPTAPPLPSEAEPDQAPPDSEDPDWTLVQDDLLHEPLSAPAEVANPFKEQLSGQEGVPVTEPQELVESDLELSFVRHARRRAFWSGTGVRAGLLVTVLVLLLGLVAQIGLHERARLTAQWPQSRALWSFVCGYLQCTVGAYRDMGAVVVDGSSFNRVQGERYQFALTLRNRAALPVEAPAIELTLTDTEDQPVLRRILMPAELAVPDPLLPGAEWSAVIPMAIGSGAQRIAGYRVLAFYP</sequence>
<evidence type="ECO:0000313" key="3">
    <source>
        <dbReference type="EMBL" id="AVO41747.1"/>
    </source>
</evidence>
<keyword evidence="4" id="KW-1185">Reference proteome</keyword>
<dbReference type="EMBL" id="CP027669">
    <property type="protein sequence ID" value="AVO41747.1"/>
    <property type="molecule type" value="Genomic_DNA"/>
</dbReference>
<protein>
    <recommendedName>
        <fullName evidence="5">DUF3426 domain-containing protein</fullName>
    </recommendedName>
</protein>
<feature type="compositionally biased region" description="Low complexity" evidence="1">
    <location>
        <begin position="44"/>
        <end position="70"/>
    </location>
</feature>
<evidence type="ECO:0008006" key="5">
    <source>
        <dbReference type="Google" id="ProtNLM"/>
    </source>
</evidence>
<evidence type="ECO:0000313" key="4">
    <source>
        <dbReference type="Proteomes" id="UP000239326"/>
    </source>
</evidence>
<reference evidence="3 4" key="1">
    <citation type="submission" date="2018-03" db="EMBL/GenBank/DDBJ databases">
        <title>Genome sequencing of Simplicispira sp.</title>
        <authorList>
            <person name="Kim S.-J."/>
            <person name="Heo J."/>
            <person name="Kwon S.-W."/>
        </authorList>
    </citation>
    <scope>NUCLEOTIDE SEQUENCE [LARGE SCALE GENOMIC DNA]</scope>
    <source>
        <strain evidence="3 4">SC1-8</strain>
    </source>
</reference>
<dbReference type="Proteomes" id="UP000239326">
    <property type="component" value="Chromosome"/>
</dbReference>
<dbReference type="Pfam" id="PF11906">
    <property type="entry name" value="DUF3426"/>
    <property type="match status" value="1"/>
</dbReference>
<proteinExistence type="predicted"/>
<keyword evidence="2" id="KW-1133">Transmembrane helix</keyword>
<evidence type="ECO:0000256" key="2">
    <source>
        <dbReference type="SAM" id="Phobius"/>
    </source>
</evidence>
<dbReference type="InterPro" id="IPR021834">
    <property type="entry name" value="DUF3426"/>
</dbReference>
<name>A0A2S0N124_9BURK</name>
<keyword evidence="2" id="KW-0812">Transmembrane</keyword>
<gene>
    <name evidence="3" type="ORF">C6571_11045</name>
</gene>
<evidence type="ECO:0000256" key="1">
    <source>
        <dbReference type="SAM" id="MobiDB-lite"/>
    </source>
</evidence>
<feature type="transmembrane region" description="Helical" evidence="2">
    <location>
        <begin position="175"/>
        <end position="196"/>
    </location>
</feature>
<feature type="region of interest" description="Disordered" evidence="1">
    <location>
        <begin position="82"/>
        <end position="112"/>
    </location>
</feature>
<feature type="compositionally biased region" description="Basic and acidic residues" evidence="1">
    <location>
        <begin position="10"/>
        <end position="20"/>
    </location>
</feature>
<organism evidence="3 4">
    <name type="scientific">Simplicispira suum</name>
    <dbReference type="NCBI Taxonomy" id="2109915"/>
    <lineage>
        <taxon>Bacteria</taxon>
        <taxon>Pseudomonadati</taxon>
        <taxon>Pseudomonadota</taxon>
        <taxon>Betaproteobacteria</taxon>
        <taxon>Burkholderiales</taxon>
        <taxon>Comamonadaceae</taxon>
        <taxon>Simplicispira</taxon>
    </lineage>
</organism>
<feature type="region of interest" description="Disordered" evidence="1">
    <location>
        <begin position="36"/>
        <end position="70"/>
    </location>
</feature>
<dbReference type="KEGG" id="simp:C6571_11045"/>
<accession>A0A2S0N124</accession>